<dbReference type="InterPro" id="IPR012349">
    <property type="entry name" value="Split_barrel_FMN-bd"/>
</dbReference>
<dbReference type="eggNOG" id="COG3871">
    <property type="taxonomic scope" value="Bacteria"/>
</dbReference>
<dbReference type="STRING" id="679197.HMPREF9336_02025"/>
<dbReference type="InterPro" id="IPR011576">
    <property type="entry name" value="Pyridox_Oxase_N"/>
</dbReference>
<dbReference type="OrthoDB" id="5738083at2"/>
<comment type="caution">
    <text evidence="3">The sequence shown here is derived from an EMBL/GenBank/DDBJ whole genome shotgun (WGS) entry which is preliminary data.</text>
</comment>
<dbReference type="EMBL" id="ACZI02000002">
    <property type="protein sequence ID" value="EFV13123.1"/>
    <property type="molecule type" value="Genomic_DNA"/>
</dbReference>
<dbReference type="RefSeq" id="WP_007470010.1">
    <property type="nucleotide sequence ID" value="NZ_KI391953.1"/>
</dbReference>
<keyword evidence="4" id="KW-1185">Reference proteome</keyword>
<dbReference type="Proteomes" id="UP000004816">
    <property type="component" value="Unassembled WGS sequence"/>
</dbReference>
<organism evidence="3 4">
    <name type="scientific">Segniliparus rugosus (strain ATCC BAA-974 / DSM 45345 / CCUG 50838 / CIP 108380 / JCM 13579 / CDC 945)</name>
    <dbReference type="NCBI Taxonomy" id="679197"/>
    <lineage>
        <taxon>Bacteria</taxon>
        <taxon>Bacillati</taxon>
        <taxon>Actinomycetota</taxon>
        <taxon>Actinomycetes</taxon>
        <taxon>Mycobacteriales</taxon>
        <taxon>Segniliparaceae</taxon>
        <taxon>Segniliparus</taxon>
    </lineage>
</organism>
<name>E5XRA3_SEGRC</name>
<dbReference type="GO" id="GO:0016627">
    <property type="term" value="F:oxidoreductase activity, acting on the CH-CH group of donors"/>
    <property type="evidence" value="ECO:0007669"/>
    <property type="project" value="TreeGrafter"/>
</dbReference>
<evidence type="ECO:0000256" key="1">
    <source>
        <dbReference type="ARBA" id="ARBA00023002"/>
    </source>
</evidence>
<accession>E5XRA3</accession>
<protein>
    <recommendedName>
        <fullName evidence="2">Pyridoxamine 5'-phosphate oxidase N-terminal domain-containing protein</fullName>
    </recommendedName>
</protein>
<dbReference type="PANTHER" id="PTHR35176">
    <property type="entry name" value="HEME OXYGENASE HI_0854-RELATED"/>
    <property type="match status" value="1"/>
</dbReference>
<sequence>MTALFDQISASKYIMLTTYRKDGAPKPLPIWAAKEDGELLIWTVGDSWKVKRIRNTPRVTVQACDARGRKLFGEPLEARAAVLDAAGTQRAKNAIVRKYGVVGWIGVKVSDLRGKSRTVGLSITEASA</sequence>
<proteinExistence type="predicted"/>
<dbReference type="Gene3D" id="2.30.110.10">
    <property type="entry name" value="Electron Transport, Fmn-binding Protein, Chain A"/>
    <property type="match status" value="1"/>
</dbReference>
<dbReference type="AlphaFoldDB" id="E5XRA3"/>
<gene>
    <name evidence="3" type="ORF">HMPREF9336_02025</name>
</gene>
<keyword evidence="1" id="KW-0560">Oxidoreductase</keyword>
<dbReference type="Pfam" id="PF01243">
    <property type="entry name" value="PNPOx_N"/>
    <property type="match status" value="1"/>
</dbReference>
<dbReference type="InterPro" id="IPR052019">
    <property type="entry name" value="F420H2_bilvrd_red/Heme_oxyg"/>
</dbReference>
<feature type="domain" description="Pyridoxamine 5'-phosphate oxidase N-terminal" evidence="2">
    <location>
        <begin position="6"/>
        <end position="119"/>
    </location>
</feature>
<evidence type="ECO:0000313" key="3">
    <source>
        <dbReference type="EMBL" id="EFV13123.1"/>
    </source>
</evidence>
<dbReference type="PANTHER" id="PTHR35176:SF11">
    <property type="entry name" value="PYRIDOXAMINE 5'-PHOSPHATE OXIDASE FAMILY PROTEIN"/>
    <property type="match status" value="1"/>
</dbReference>
<dbReference type="InterPro" id="IPR019965">
    <property type="entry name" value="PPOX_F420-dep_Rv2061_put"/>
</dbReference>
<dbReference type="GO" id="GO:0005829">
    <property type="term" value="C:cytosol"/>
    <property type="evidence" value="ECO:0007669"/>
    <property type="project" value="TreeGrafter"/>
</dbReference>
<dbReference type="NCBIfam" id="TIGR03666">
    <property type="entry name" value="Rv2061_F420"/>
    <property type="match status" value="1"/>
</dbReference>
<dbReference type="GO" id="GO:0070967">
    <property type="term" value="F:coenzyme F420 binding"/>
    <property type="evidence" value="ECO:0007669"/>
    <property type="project" value="TreeGrafter"/>
</dbReference>
<reference evidence="3 4" key="1">
    <citation type="journal article" date="2011" name="Stand. Genomic Sci.">
        <title>High quality draft genome sequence of Segniliparus rugosus CDC 945(T)= (ATCC BAA-974(T)).</title>
        <authorList>
            <person name="Earl A.M."/>
            <person name="Desjardins C.A."/>
            <person name="Fitzgerald M.G."/>
            <person name="Arachchi H.M."/>
            <person name="Zeng Q."/>
            <person name="Mehta T."/>
            <person name="Griggs A."/>
            <person name="Birren B.W."/>
            <person name="Toney N.C."/>
            <person name="Carr J."/>
            <person name="Posey J."/>
            <person name="Butler W.R."/>
        </authorList>
    </citation>
    <scope>NUCLEOTIDE SEQUENCE [LARGE SCALE GENOMIC DNA]</scope>
    <source>
        <strain evidence="4">ATCC BAA-974 / DSM 45345 / CCUG 50838 / CIP 108380 / JCM 13579 / CDC 945</strain>
    </source>
</reference>
<evidence type="ECO:0000313" key="4">
    <source>
        <dbReference type="Proteomes" id="UP000004816"/>
    </source>
</evidence>
<dbReference type="HOGENOM" id="CLU_139738_0_0_11"/>
<evidence type="ECO:0000259" key="2">
    <source>
        <dbReference type="Pfam" id="PF01243"/>
    </source>
</evidence>
<dbReference type="SUPFAM" id="SSF50475">
    <property type="entry name" value="FMN-binding split barrel"/>
    <property type="match status" value="1"/>
</dbReference>